<feature type="non-terminal residue" evidence="1">
    <location>
        <position position="1"/>
    </location>
</feature>
<name>A0AA36JQ92_9DINO</name>
<gene>
    <name evidence="1" type="ORF">EVOR1521_LOCUS30786</name>
</gene>
<evidence type="ECO:0000313" key="1">
    <source>
        <dbReference type="EMBL" id="CAJ1409766.1"/>
    </source>
</evidence>
<reference evidence="1" key="1">
    <citation type="submission" date="2023-08" db="EMBL/GenBank/DDBJ databases">
        <authorList>
            <person name="Chen Y."/>
            <person name="Shah S."/>
            <person name="Dougan E. K."/>
            <person name="Thang M."/>
            <person name="Chan C."/>
        </authorList>
    </citation>
    <scope>NUCLEOTIDE SEQUENCE</scope>
</reference>
<accession>A0AA36JQ92</accession>
<keyword evidence="2" id="KW-1185">Reference proteome</keyword>
<sequence>QWCKEGRPVKELQRAAAQYNYRLVSKNLVPERVTPFDNAKLKLHHTHTFMVDVGHHIRKDDHSTWTLARLQVGLPKHLAPKYNKARNGVVNTVTLSDVNKHHYEFALRSNDVITLKKDGRLIQELPAHQQPQLSEDDVVKERKVLNVAGREIKVTKAYAHQVDQVLELFRDAEDHVAEVEESRGHEVGPNEDVLYSYLTVKYKGAGEAGA</sequence>
<organism evidence="1 2">
    <name type="scientific">Effrenium voratum</name>
    <dbReference type="NCBI Taxonomy" id="2562239"/>
    <lineage>
        <taxon>Eukaryota</taxon>
        <taxon>Sar</taxon>
        <taxon>Alveolata</taxon>
        <taxon>Dinophyceae</taxon>
        <taxon>Suessiales</taxon>
        <taxon>Symbiodiniaceae</taxon>
        <taxon>Effrenium</taxon>
    </lineage>
</organism>
<dbReference type="EMBL" id="CAUJNA010003786">
    <property type="protein sequence ID" value="CAJ1409766.1"/>
    <property type="molecule type" value="Genomic_DNA"/>
</dbReference>
<evidence type="ECO:0000313" key="2">
    <source>
        <dbReference type="Proteomes" id="UP001178507"/>
    </source>
</evidence>
<dbReference type="AlphaFoldDB" id="A0AA36JQ92"/>
<proteinExistence type="predicted"/>
<protein>
    <submittedName>
        <fullName evidence="1">Uncharacterized protein</fullName>
    </submittedName>
</protein>
<dbReference type="Proteomes" id="UP001178507">
    <property type="component" value="Unassembled WGS sequence"/>
</dbReference>
<comment type="caution">
    <text evidence="1">The sequence shown here is derived from an EMBL/GenBank/DDBJ whole genome shotgun (WGS) entry which is preliminary data.</text>
</comment>